<dbReference type="InterPro" id="IPR056488">
    <property type="entry name" value="Zn_ribbon_HMPTM"/>
</dbReference>
<dbReference type="InterPro" id="IPR013785">
    <property type="entry name" value="Aldolase_TIM"/>
</dbReference>
<feature type="domain" description="Radical SAM core" evidence="6">
    <location>
        <begin position="89"/>
        <end position="313"/>
    </location>
</feature>
<keyword evidence="8" id="KW-1185">Reference proteome</keyword>
<dbReference type="SFLD" id="SFLDG01100">
    <property type="entry name" value="methyltransferase_(Class_D)"/>
    <property type="match status" value="1"/>
</dbReference>
<comment type="cofactor">
    <cofactor evidence="1">
        <name>[4Fe-4S] cluster</name>
        <dbReference type="ChEBI" id="CHEBI:49883"/>
    </cofactor>
</comment>
<dbReference type="Proteomes" id="UP000198336">
    <property type="component" value="Unassembled WGS sequence"/>
</dbReference>
<dbReference type="CDD" id="cd01335">
    <property type="entry name" value="Radical_SAM"/>
    <property type="match status" value="1"/>
</dbReference>
<evidence type="ECO:0000256" key="1">
    <source>
        <dbReference type="ARBA" id="ARBA00001966"/>
    </source>
</evidence>
<dbReference type="SMART" id="SM00729">
    <property type="entry name" value="Elp3"/>
    <property type="match status" value="1"/>
</dbReference>
<keyword evidence="4" id="KW-0408">Iron</keyword>
<dbReference type="GO" id="GO:0003824">
    <property type="term" value="F:catalytic activity"/>
    <property type="evidence" value="ECO:0007669"/>
    <property type="project" value="InterPro"/>
</dbReference>
<dbReference type="SFLD" id="SFLDG01067">
    <property type="entry name" value="SPASM/twitch_domain_containing"/>
    <property type="match status" value="1"/>
</dbReference>
<dbReference type="Gene3D" id="3.20.20.70">
    <property type="entry name" value="Aldolase class I"/>
    <property type="match status" value="1"/>
</dbReference>
<dbReference type="PANTHER" id="PTHR43306:SF1">
    <property type="entry name" value="7,8-DIHYDRO-6-HYDROXYMETHYLPTERIN DIMETHYLTRANSFERASE"/>
    <property type="match status" value="1"/>
</dbReference>
<dbReference type="InterPro" id="IPR007197">
    <property type="entry name" value="rSAM"/>
</dbReference>
<proteinExistence type="predicted"/>
<organism evidence="7 8">
    <name type="scientific">Flavobacterium oncorhynchi</name>
    <dbReference type="NCBI Taxonomy" id="728056"/>
    <lineage>
        <taxon>Bacteria</taxon>
        <taxon>Pseudomonadati</taxon>
        <taxon>Bacteroidota</taxon>
        <taxon>Flavobacteriia</taxon>
        <taxon>Flavobacteriales</taxon>
        <taxon>Flavobacteriaceae</taxon>
        <taxon>Flavobacterium</taxon>
    </lineage>
</organism>
<dbReference type="Pfam" id="PF04055">
    <property type="entry name" value="Radical_SAM"/>
    <property type="match status" value="1"/>
</dbReference>
<evidence type="ECO:0000313" key="7">
    <source>
        <dbReference type="EMBL" id="OXB02623.1"/>
    </source>
</evidence>
<dbReference type="EMBL" id="MUHA01000004">
    <property type="protein sequence ID" value="OXB02623.1"/>
    <property type="molecule type" value="Genomic_DNA"/>
</dbReference>
<dbReference type="InterPro" id="IPR006638">
    <property type="entry name" value="Elp3/MiaA/NifB-like_rSAM"/>
</dbReference>
<gene>
    <name evidence="7" type="ORF">B0A75_03100</name>
</gene>
<dbReference type="PANTHER" id="PTHR43306">
    <property type="entry name" value="7,8-DIHYDRO-6-HYDROXYMETHYLPTERIN DIMETHYLTRANSFERASE"/>
    <property type="match status" value="1"/>
</dbReference>
<evidence type="ECO:0000256" key="4">
    <source>
        <dbReference type="ARBA" id="ARBA00023004"/>
    </source>
</evidence>
<name>A0A226I8S5_9FLAO</name>
<reference evidence="7 8" key="1">
    <citation type="submission" date="2016-11" db="EMBL/GenBank/DDBJ databases">
        <title>Whole genomes of Flavobacteriaceae.</title>
        <authorList>
            <person name="Stine C."/>
            <person name="Li C."/>
            <person name="Tadesse D."/>
        </authorList>
    </citation>
    <scope>NUCLEOTIDE SEQUENCE [LARGE SCALE GENOMIC DNA]</scope>
    <source>
        <strain evidence="7 8">CCUG 59446</strain>
    </source>
</reference>
<keyword evidence="3" id="KW-0479">Metal-binding</keyword>
<evidence type="ECO:0000259" key="6">
    <source>
        <dbReference type="PROSITE" id="PS51918"/>
    </source>
</evidence>
<accession>A0A226I8S5</accession>
<evidence type="ECO:0000256" key="5">
    <source>
        <dbReference type="ARBA" id="ARBA00023014"/>
    </source>
</evidence>
<dbReference type="InterPro" id="IPR034474">
    <property type="entry name" value="Methyltransferase_Class_D"/>
</dbReference>
<dbReference type="RefSeq" id="WP_089052832.1">
    <property type="nucleotide sequence ID" value="NZ_MUHA01000004.1"/>
</dbReference>
<protein>
    <submittedName>
        <fullName evidence="7">Radical SAM protein</fullName>
    </submittedName>
</protein>
<comment type="caution">
    <text evidence="7">The sequence shown here is derived from an EMBL/GenBank/DDBJ whole genome shotgun (WGS) entry which is preliminary data.</text>
</comment>
<sequence length="462" mass="53398">MKTRDYIFYDYTKSLCPTCLDLVDTKIVFQDNKVMMLKHCKTHGELKSMIADDVDYYKQIRNYNKQSEMPLKFNTKVHYGCPYDCGLCTDHEQHSCLTIVEVTDRCNLACPTCYANSAPNYGRHRTLEEIEKMFDTVVANEGEPDVVQISGGEPTVHPEFFKILDIAKSKPIKHLMLNTNGIRIAKDIKFVETLAGYMPDFEIYLQFDSFKPEVLEKLRGEDLTEVRKKAIEHLNQFNISTTLVITLQKGENDDEIGQIIEYALQQKCVRGVTFQPTQVAGRNDNYDDHSGRITLTEVRRKIYEQYPLFTPQDLIPVPCNPDALCMAYALKIDGEVFPMTHLINPEDLLNNSKNTIVFEHDEKLKTHMLNLFSTGISVDCAETEMNELMCCLPRVQSDTLNYNNLFRILIMNFMDAHDFDVRAVKKSCVHIVSDKMKIIPFETMNLFYRDHKIDTIREKLNV</sequence>
<evidence type="ECO:0000313" key="8">
    <source>
        <dbReference type="Proteomes" id="UP000198336"/>
    </source>
</evidence>
<dbReference type="AlphaFoldDB" id="A0A226I8S5"/>
<keyword evidence="5" id="KW-0411">Iron-sulfur</keyword>
<dbReference type="GO" id="GO:0046872">
    <property type="term" value="F:metal ion binding"/>
    <property type="evidence" value="ECO:0007669"/>
    <property type="project" value="UniProtKB-KW"/>
</dbReference>
<dbReference type="SFLD" id="SFLDS00029">
    <property type="entry name" value="Radical_SAM"/>
    <property type="match status" value="1"/>
</dbReference>
<dbReference type="SUPFAM" id="SSF102114">
    <property type="entry name" value="Radical SAM enzymes"/>
    <property type="match status" value="1"/>
</dbReference>
<dbReference type="Pfam" id="PF23545">
    <property type="entry name" value="Zn_ribbon_HMPTM"/>
    <property type="match status" value="1"/>
</dbReference>
<evidence type="ECO:0000256" key="3">
    <source>
        <dbReference type="ARBA" id="ARBA00022723"/>
    </source>
</evidence>
<dbReference type="GO" id="GO:0051536">
    <property type="term" value="F:iron-sulfur cluster binding"/>
    <property type="evidence" value="ECO:0007669"/>
    <property type="project" value="UniProtKB-KW"/>
</dbReference>
<evidence type="ECO:0000256" key="2">
    <source>
        <dbReference type="ARBA" id="ARBA00022691"/>
    </source>
</evidence>
<keyword evidence="2" id="KW-0949">S-adenosyl-L-methionine</keyword>
<dbReference type="PROSITE" id="PS51918">
    <property type="entry name" value="RADICAL_SAM"/>
    <property type="match status" value="1"/>
</dbReference>
<dbReference type="InterPro" id="IPR058240">
    <property type="entry name" value="rSAM_sf"/>
</dbReference>